<dbReference type="NCBIfam" id="TIGR00254">
    <property type="entry name" value="GGDEF"/>
    <property type="match status" value="1"/>
</dbReference>
<keyword evidence="1" id="KW-1133">Transmembrane helix</keyword>
<reference evidence="4 5" key="1">
    <citation type="submission" date="2017-05" db="EMBL/GenBank/DDBJ databases">
        <authorList>
            <person name="Varghese N."/>
            <person name="Submissions S."/>
        </authorList>
    </citation>
    <scope>NUCLEOTIDE SEQUENCE [LARGE SCALE GENOMIC DNA]</scope>
    <source>
        <strain evidence="4 5">SM16</strain>
    </source>
</reference>
<evidence type="ECO:0000259" key="3">
    <source>
        <dbReference type="PROSITE" id="PS50887"/>
    </source>
</evidence>
<dbReference type="SUPFAM" id="SSF55073">
    <property type="entry name" value="Nucleotide cyclase"/>
    <property type="match status" value="1"/>
</dbReference>
<evidence type="ECO:0000259" key="2">
    <source>
        <dbReference type="PROSITE" id="PS50883"/>
    </source>
</evidence>
<dbReference type="CDD" id="cd01949">
    <property type="entry name" value="GGDEF"/>
    <property type="match status" value="1"/>
</dbReference>
<dbReference type="CDD" id="cd01948">
    <property type="entry name" value="EAL"/>
    <property type="match status" value="1"/>
</dbReference>
<name>A0ABY1PZH1_9SPHN</name>
<dbReference type="Pfam" id="PF00990">
    <property type="entry name" value="GGDEF"/>
    <property type="match status" value="1"/>
</dbReference>
<dbReference type="Proteomes" id="UP001157910">
    <property type="component" value="Unassembled WGS sequence"/>
</dbReference>
<feature type="transmembrane region" description="Helical" evidence="1">
    <location>
        <begin position="62"/>
        <end position="81"/>
    </location>
</feature>
<sequence>MQATLLNWSGLHRRRSWRGRKPDSATLVIAGAAAILFLALTSQIAPALVRLAAGQTKAFDTLVVNAFLLNLLFLVLGWRRFRGLRQEISERTASEREARLLAETDPLTGFHNRRSFNLNADAMIRDIIQTGDAVGVLMIDLDNFKQVNDYNGHSAGDRLLRECARRILADLPAEAIAGRIGGDEFAIALPFDPDHPEAVDELASTIARAVAESSCINSVTVEVTASIGLAKATSATTSAQALLEMADVAMYHAKRQGRNQFTWFEPSMAHEMRFRADLEAGIRQGIPRGEFVPFYDQQIDIRTGELVGFAVLFRWDSPQFGITAADVFLPVAEDIGLIAELCRSVIGQALEDAKGWDSGLTLSIRLLPTQLRDPGFAGKLLHMLEQAQFPAHRLEVEVPDALLHSTPGLVHALAIGLRQKGVRISLDDFGTSYSAIDQLDKIPFDRIKIDRSLVSKLLEQKDSAAIVQAVAALGGRRRARGN</sequence>
<dbReference type="InterPro" id="IPR001633">
    <property type="entry name" value="EAL_dom"/>
</dbReference>
<dbReference type="InterPro" id="IPR043128">
    <property type="entry name" value="Rev_trsase/Diguanyl_cyclase"/>
</dbReference>
<dbReference type="InterPro" id="IPR029787">
    <property type="entry name" value="Nucleotide_cyclase"/>
</dbReference>
<dbReference type="InterPro" id="IPR052155">
    <property type="entry name" value="Biofilm_reg_signaling"/>
</dbReference>
<evidence type="ECO:0000313" key="4">
    <source>
        <dbReference type="EMBL" id="SMP54003.1"/>
    </source>
</evidence>
<dbReference type="PROSITE" id="PS50883">
    <property type="entry name" value="EAL"/>
    <property type="match status" value="1"/>
</dbReference>
<keyword evidence="1" id="KW-0812">Transmembrane</keyword>
<feature type="domain" description="GGDEF" evidence="3">
    <location>
        <begin position="132"/>
        <end position="266"/>
    </location>
</feature>
<dbReference type="PANTHER" id="PTHR44757:SF2">
    <property type="entry name" value="BIOFILM ARCHITECTURE MAINTENANCE PROTEIN MBAA"/>
    <property type="match status" value="1"/>
</dbReference>
<proteinExistence type="predicted"/>
<dbReference type="Gene3D" id="3.30.70.270">
    <property type="match status" value="1"/>
</dbReference>
<dbReference type="InterPro" id="IPR000160">
    <property type="entry name" value="GGDEF_dom"/>
</dbReference>
<dbReference type="SUPFAM" id="SSF141868">
    <property type="entry name" value="EAL domain-like"/>
    <property type="match status" value="1"/>
</dbReference>
<evidence type="ECO:0000313" key="5">
    <source>
        <dbReference type="Proteomes" id="UP001157910"/>
    </source>
</evidence>
<gene>
    <name evidence="4" type="ORF">SAMN06296065_101508</name>
</gene>
<comment type="caution">
    <text evidence="4">The sequence shown here is derived from an EMBL/GenBank/DDBJ whole genome shotgun (WGS) entry which is preliminary data.</text>
</comment>
<dbReference type="RefSeq" id="WP_379502198.1">
    <property type="nucleotide sequence ID" value="NZ_JBHRTZ010000001.1"/>
</dbReference>
<dbReference type="InterPro" id="IPR035919">
    <property type="entry name" value="EAL_sf"/>
</dbReference>
<dbReference type="SMART" id="SM00052">
    <property type="entry name" value="EAL"/>
    <property type="match status" value="1"/>
</dbReference>
<accession>A0ABY1PZH1</accession>
<dbReference type="PANTHER" id="PTHR44757">
    <property type="entry name" value="DIGUANYLATE CYCLASE DGCP"/>
    <property type="match status" value="1"/>
</dbReference>
<feature type="domain" description="EAL" evidence="2">
    <location>
        <begin position="275"/>
        <end position="482"/>
    </location>
</feature>
<evidence type="ECO:0000256" key="1">
    <source>
        <dbReference type="SAM" id="Phobius"/>
    </source>
</evidence>
<dbReference type="SMART" id="SM00267">
    <property type="entry name" value="GGDEF"/>
    <property type="match status" value="1"/>
</dbReference>
<organism evidence="4 5">
    <name type="scientific">Novosphingobium panipatense</name>
    <dbReference type="NCBI Taxonomy" id="428991"/>
    <lineage>
        <taxon>Bacteria</taxon>
        <taxon>Pseudomonadati</taxon>
        <taxon>Pseudomonadota</taxon>
        <taxon>Alphaproteobacteria</taxon>
        <taxon>Sphingomonadales</taxon>
        <taxon>Sphingomonadaceae</taxon>
        <taxon>Novosphingobium</taxon>
    </lineage>
</organism>
<keyword evidence="1" id="KW-0472">Membrane</keyword>
<dbReference type="Pfam" id="PF00563">
    <property type="entry name" value="EAL"/>
    <property type="match status" value="1"/>
</dbReference>
<dbReference type="EMBL" id="FXUI01000001">
    <property type="protein sequence ID" value="SMP54003.1"/>
    <property type="molecule type" value="Genomic_DNA"/>
</dbReference>
<dbReference type="Gene3D" id="3.20.20.450">
    <property type="entry name" value="EAL domain"/>
    <property type="match status" value="1"/>
</dbReference>
<dbReference type="PROSITE" id="PS50887">
    <property type="entry name" value="GGDEF"/>
    <property type="match status" value="1"/>
</dbReference>
<keyword evidence="5" id="KW-1185">Reference proteome</keyword>
<protein>
    <submittedName>
        <fullName evidence="4">Diguanylate cyclase/phosphodiesterase</fullName>
    </submittedName>
</protein>